<accession>A0A150SZ53</accession>
<dbReference type="InterPro" id="IPR029063">
    <property type="entry name" value="SAM-dependent_MTases_sf"/>
</dbReference>
<evidence type="ECO:0000313" key="2">
    <source>
        <dbReference type="EMBL" id="KYF77749.1"/>
    </source>
</evidence>
<dbReference type="CDD" id="cd02440">
    <property type="entry name" value="AdoMet_MTases"/>
    <property type="match status" value="1"/>
</dbReference>
<dbReference type="InterPro" id="IPR041698">
    <property type="entry name" value="Methyltransf_25"/>
</dbReference>
<dbReference type="Proteomes" id="UP000075515">
    <property type="component" value="Unassembled WGS sequence"/>
</dbReference>
<feature type="domain" description="Methyltransferase" evidence="1">
    <location>
        <begin position="43"/>
        <end position="136"/>
    </location>
</feature>
<dbReference type="GO" id="GO:0008168">
    <property type="term" value="F:methyltransferase activity"/>
    <property type="evidence" value="ECO:0007669"/>
    <property type="project" value="UniProtKB-KW"/>
</dbReference>
<dbReference type="EMBL" id="JEMC01003879">
    <property type="protein sequence ID" value="KYF77749.1"/>
    <property type="molecule type" value="Genomic_DNA"/>
</dbReference>
<dbReference type="SUPFAM" id="SSF53335">
    <property type="entry name" value="S-adenosyl-L-methionine-dependent methyltransferases"/>
    <property type="match status" value="1"/>
</dbReference>
<proteinExistence type="predicted"/>
<protein>
    <submittedName>
        <fullName evidence="2">Methyltransferase type 11</fullName>
    </submittedName>
</protein>
<dbReference type="GO" id="GO:0032259">
    <property type="term" value="P:methylation"/>
    <property type="evidence" value="ECO:0007669"/>
    <property type="project" value="UniProtKB-KW"/>
</dbReference>
<dbReference type="AlphaFoldDB" id="A0A150SZ53"/>
<dbReference type="Pfam" id="PF13649">
    <property type="entry name" value="Methyltransf_25"/>
    <property type="match status" value="1"/>
</dbReference>
<dbReference type="InterPro" id="IPR050508">
    <property type="entry name" value="Methyltransf_Superfamily"/>
</dbReference>
<sequence>MGAPTTSATFDRAYQAPVTWWGDIRIPGELEALVRSERPQTSLELGCGLGRLARYMAQRGVRATGVNFSPVAVAKAKERVAKDGVRPEFLVGDVTHLDMLTGPFDVSYDVGCYHCLDGAGQRAYVAEVARLLRPGGTHLIWALDRSPSGLALSPAAVERVFAPQLRLKDARTSRRRLLSSHWYWLVHSEG</sequence>
<dbReference type="Gene3D" id="3.40.50.150">
    <property type="entry name" value="Vaccinia Virus protein VP39"/>
    <property type="match status" value="1"/>
</dbReference>
<keyword evidence="2" id="KW-0489">Methyltransferase</keyword>
<reference evidence="2 3" key="1">
    <citation type="submission" date="2014-02" db="EMBL/GenBank/DDBJ databases">
        <title>The small core and large imbalanced accessory genome model reveals a collaborative survival strategy of Sorangium cellulosum strains in nature.</title>
        <authorList>
            <person name="Han K."/>
            <person name="Peng R."/>
            <person name="Blom J."/>
            <person name="Li Y.-Z."/>
        </authorList>
    </citation>
    <scope>NUCLEOTIDE SEQUENCE [LARGE SCALE GENOMIC DNA]</scope>
    <source>
        <strain evidence="2 3">So0149</strain>
    </source>
</reference>
<name>A0A150SZ53_SORCE</name>
<evidence type="ECO:0000259" key="1">
    <source>
        <dbReference type="Pfam" id="PF13649"/>
    </source>
</evidence>
<dbReference type="PANTHER" id="PTHR42912">
    <property type="entry name" value="METHYLTRANSFERASE"/>
    <property type="match status" value="1"/>
</dbReference>
<evidence type="ECO:0000313" key="3">
    <source>
        <dbReference type="Proteomes" id="UP000075515"/>
    </source>
</evidence>
<keyword evidence="2" id="KW-0808">Transferase</keyword>
<comment type="caution">
    <text evidence="2">The sequence shown here is derived from an EMBL/GenBank/DDBJ whole genome shotgun (WGS) entry which is preliminary data.</text>
</comment>
<gene>
    <name evidence="2" type="ORF">BE18_15185</name>
</gene>
<organism evidence="2 3">
    <name type="scientific">Sorangium cellulosum</name>
    <name type="common">Polyangium cellulosum</name>
    <dbReference type="NCBI Taxonomy" id="56"/>
    <lineage>
        <taxon>Bacteria</taxon>
        <taxon>Pseudomonadati</taxon>
        <taxon>Myxococcota</taxon>
        <taxon>Polyangia</taxon>
        <taxon>Polyangiales</taxon>
        <taxon>Polyangiaceae</taxon>
        <taxon>Sorangium</taxon>
    </lineage>
</organism>